<feature type="signal peptide" evidence="1">
    <location>
        <begin position="1"/>
        <end position="19"/>
    </location>
</feature>
<evidence type="ECO:0000256" key="1">
    <source>
        <dbReference type="SAM" id="SignalP"/>
    </source>
</evidence>
<dbReference type="PROSITE" id="PS51257">
    <property type="entry name" value="PROKAR_LIPOPROTEIN"/>
    <property type="match status" value="1"/>
</dbReference>
<evidence type="ECO:0000313" key="2">
    <source>
        <dbReference type="EMBL" id="KTS13757.1"/>
    </source>
</evidence>
<dbReference type="AlphaFoldDB" id="A0A147FB12"/>
<comment type="caution">
    <text evidence="2">The sequence shown here is derived from an EMBL/GenBank/DDBJ whole genome shotgun (WGS) entry which is preliminary data.</text>
</comment>
<accession>A0A147FB12</accession>
<dbReference type="EMBL" id="LDRV01000017">
    <property type="protein sequence ID" value="KTS13757.1"/>
    <property type="molecule type" value="Genomic_DNA"/>
</dbReference>
<dbReference type="RefSeq" id="WP_058613257.1">
    <property type="nucleotide sequence ID" value="NZ_LDRV01000017.1"/>
</dbReference>
<reference evidence="2 3" key="1">
    <citation type="journal article" date="2016" name="Front. Microbiol.">
        <title>Genomic Resource of Rice Seed Associated Bacteria.</title>
        <authorList>
            <person name="Midha S."/>
            <person name="Bansal K."/>
            <person name="Sharma S."/>
            <person name="Kumar N."/>
            <person name="Patil P.P."/>
            <person name="Chaudhry V."/>
            <person name="Patil P.B."/>
        </authorList>
    </citation>
    <scope>NUCLEOTIDE SEQUENCE [LARGE SCALE GENOMIC DNA]</scope>
    <source>
        <strain evidence="2 3">RSA3</strain>
    </source>
</reference>
<sequence length="275" mass="28011">MRLTLRRAAVVLCAGLALATAGCTGESENPYIALCKDPVVVTCDPADGPFSITVDAEAASGDVVGFAGRVQDAVTRTQREVTLYAEDAGAVRLDPEVSVRPKWQVTLQPEGTADSVSSVLEAASVPGASGISAGAGWPSAVAATLGDVAPLITALSSTALFADGGSFTVTSLGDRFRLVYVPAYTTMDGVREVISVARDYPDAEVLLEAPAAGPNQPTFYVAHLTPEEATQLAARLSAPELASASVPGAPLAFVLTSVSEQGTDSLTGTFGNVPG</sequence>
<dbReference type="Proteomes" id="UP000072189">
    <property type="component" value="Unassembled WGS sequence"/>
</dbReference>
<organism evidence="2 3">
    <name type="scientific">Microbacterium testaceum</name>
    <name type="common">Aureobacterium testaceum</name>
    <name type="synonym">Brevibacterium testaceum</name>
    <dbReference type="NCBI Taxonomy" id="2033"/>
    <lineage>
        <taxon>Bacteria</taxon>
        <taxon>Bacillati</taxon>
        <taxon>Actinomycetota</taxon>
        <taxon>Actinomycetes</taxon>
        <taxon>Micrococcales</taxon>
        <taxon>Microbacteriaceae</taxon>
        <taxon>Microbacterium</taxon>
    </lineage>
</organism>
<gene>
    <name evidence="2" type="ORF">RSA3_03090</name>
</gene>
<feature type="chain" id="PRO_5039003246" evidence="1">
    <location>
        <begin position="20"/>
        <end position="275"/>
    </location>
</feature>
<proteinExistence type="predicted"/>
<dbReference type="PATRIC" id="fig|2033.7.peg.1019"/>
<keyword evidence="1" id="KW-0732">Signal</keyword>
<protein>
    <submittedName>
        <fullName evidence="2">Uncharacterized protein</fullName>
    </submittedName>
</protein>
<evidence type="ECO:0000313" key="3">
    <source>
        <dbReference type="Proteomes" id="UP000072189"/>
    </source>
</evidence>
<name>A0A147FB12_MICTE</name>